<dbReference type="GO" id="GO:0071555">
    <property type="term" value="P:cell wall organization"/>
    <property type="evidence" value="ECO:0007669"/>
    <property type="project" value="UniProtKB-KW"/>
</dbReference>
<dbReference type="OrthoDB" id="289937at2"/>
<comment type="subcellular location">
    <subcellularLocation>
        <location evidence="2">Periplasm</location>
    </subcellularLocation>
</comment>
<evidence type="ECO:0000256" key="6">
    <source>
        <dbReference type="ARBA" id="ARBA00022764"/>
    </source>
</evidence>
<dbReference type="SUPFAM" id="SSF53955">
    <property type="entry name" value="Lysozyme-like"/>
    <property type="match status" value="1"/>
</dbReference>
<keyword evidence="14" id="KW-1185">Reference proteome</keyword>
<dbReference type="EMBL" id="RQXV01000005">
    <property type="protein sequence ID" value="RRC99256.1"/>
    <property type="molecule type" value="Genomic_DNA"/>
</dbReference>
<evidence type="ECO:0000256" key="1">
    <source>
        <dbReference type="ARBA" id="ARBA00002954"/>
    </source>
</evidence>
<dbReference type="RefSeq" id="WP_124926094.1">
    <property type="nucleotide sequence ID" value="NZ_BMOH01000004.1"/>
</dbReference>
<dbReference type="Gene3D" id="2.10.70.40">
    <property type="entry name" value="peptidoglycan hydrolase"/>
    <property type="match status" value="1"/>
</dbReference>
<evidence type="ECO:0000256" key="8">
    <source>
        <dbReference type="ARBA" id="ARBA00022801"/>
    </source>
</evidence>
<keyword evidence="13" id="KW-0282">Flagellum</keyword>
<keyword evidence="9" id="KW-0326">Glycosidase</keyword>
<proteinExistence type="inferred from homology"/>
<evidence type="ECO:0000256" key="9">
    <source>
        <dbReference type="ARBA" id="ARBA00023295"/>
    </source>
</evidence>
<dbReference type="InterPro" id="IPR002901">
    <property type="entry name" value="MGlyc_endo_b_GlcNAc-like_dom"/>
</dbReference>
<dbReference type="SMART" id="SM00047">
    <property type="entry name" value="LYZ2"/>
    <property type="match status" value="1"/>
</dbReference>
<evidence type="ECO:0000313" key="13">
    <source>
        <dbReference type="EMBL" id="RRC99256.1"/>
    </source>
</evidence>
<dbReference type="AlphaFoldDB" id="A0A3P1SQ21"/>
<protein>
    <recommendedName>
        <fullName evidence="5">Peptidoglycan hydrolase FlgJ</fullName>
    </recommendedName>
    <alternativeName>
        <fullName evidence="11">Muramidase FlgJ</fullName>
    </alternativeName>
</protein>
<gene>
    <name evidence="13" type="primary">flgJ</name>
    <name evidence="13" type="ORF">EHS89_10425</name>
</gene>
<dbReference type="GO" id="GO:0016798">
    <property type="term" value="F:hydrolase activity, acting on glycosyl bonds"/>
    <property type="evidence" value="ECO:0007669"/>
    <property type="project" value="UniProtKB-KW"/>
</dbReference>
<evidence type="ECO:0000256" key="2">
    <source>
        <dbReference type="ARBA" id="ARBA00004418"/>
    </source>
</evidence>
<evidence type="ECO:0000313" key="14">
    <source>
        <dbReference type="Proteomes" id="UP000267535"/>
    </source>
</evidence>
<dbReference type="Pfam" id="PF01832">
    <property type="entry name" value="Glucosaminidase"/>
    <property type="match status" value="1"/>
</dbReference>
<comment type="caution">
    <text evidence="13">The sequence shown here is derived from an EMBL/GenBank/DDBJ whole genome shotgun (WGS) entry which is preliminary data.</text>
</comment>
<reference evidence="13 14" key="1">
    <citation type="submission" date="2018-11" db="EMBL/GenBank/DDBJ databases">
        <title>The draft genome sequence of Amphritea balenae JAMM 1525T.</title>
        <authorList>
            <person name="Fang Z."/>
            <person name="Zhang Y."/>
            <person name="Han X."/>
        </authorList>
    </citation>
    <scope>NUCLEOTIDE SEQUENCE [LARGE SCALE GENOMIC DNA]</scope>
    <source>
        <strain evidence="13 14">JAMM 1525</strain>
    </source>
</reference>
<dbReference type="Gene3D" id="1.10.530.10">
    <property type="match status" value="1"/>
</dbReference>
<comment type="function">
    <text evidence="1">Flagellum-specific muramidase which hydrolyzes the peptidoglycan layer to assemble the rod structure in the periplasmic space.</text>
</comment>
<keyword evidence="13" id="KW-0966">Cell projection</keyword>
<evidence type="ECO:0000256" key="4">
    <source>
        <dbReference type="ARBA" id="ARBA00007974"/>
    </source>
</evidence>
<dbReference type="PANTHER" id="PTHR33308:SF9">
    <property type="entry name" value="PEPTIDOGLYCAN HYDROLASE FLGJ"/>
    <property type="match status" value="1"/>
</dbReference>
<keyword evidence="8 13" id="KW-0378">Hydrolase</keyword>
<evidence type="ECO:0000256" key="10">
    <source>
        <dbReference type="ARBA" id="ARBA00023316"/>
    </source>
</evidence>
<keyword evidence="7" id="KW-1005">Bacterial flagellum biogenesis</keyword>
<dbReference type="InterPro" id="IPR023346">
    <property type="entry name" value="Lysozyme-like_dom_sf"/>
</dbReference>
<evidence type="ECO:0000256" key="3">
    <source>
        <dbReference type="ARBA" id="ARBA00006880"/>
    </source>
</evidence>
<dbReference type="PANTHER" id="PTHR33308">
    <property type="entry name" value="PEPTIDOGLYCAN HYDROLASE FLGJ"/>
    <property type="match status" value="1"/>
</dbReference>
<comment type="similarity">
    <text evidence="4">In the C-terminal section; belongs to the glycosyl hydrolase 73 family.</text>
</comment>
<dbReference type="InterPro" id="IPR019301">
    <property type="entry name" value="Flagellar_prot_FlgJ_N"/>
</dbReference>
<dbReference type="InterPro" id="IPR013377">
    <property type="entry name" value="FlgJ"/>
</dbReference>
<dbReference type="GO" id="GO:0071973">
    <property type="term" value="P:bacterial-type flagellum-dependent cell motility"/>
    <property type="evidence" value="ECO:0007669"/>
    <property type="project" value="TreeGrafter"/>
</dbReference>
<keyword evidence="6" id="KW-0574">Periplasm</keyword>
<evidence type="ECO:0000256" key="5">
    <source>
        <dbReference type="ARBA" id="ARBA00013433"/>
    </source>
</evidence>
<organism evidence="13 14">
    <name type="scientific">Amphritea balenae</name>
    <dbReference type="NCBI Taxonomy" id="452629"/>
    <lineage>
        <taxon>Bacteria</taxon>
        <taxon>Pseudomonadati</taxon>
        <taxon>Pseudomonadota</taxon>
        <taxon>Gammaproteobacteria</taxon>
        <taxon>Oceanospirillales</taxon>
        <taxon>Oceanospirillaceae</taxon>
        <taxon>Amphritea</taxon>
    </lineage>
</organism>
<sequence>MKTDPTQHAQLFTELGEMNKLRQQARDNDPAALQAVAEQFEQLFMNMLVKSMRDANASFSEDSYFNSSQVQFYQQMSDSQLTKELAENGGMGLAEVLVRQLGGNTDPRMQNNDSEDGRLKPLSESERMLNRTVDSAASMAASAILGQAQANTRAIENAKNALAAEAAAKVESVAKVSEVKAPEGTVAASTTNTNRVKPAESNQVETVVTESLPARFSTPEQFVQTLLPMAENVARELGVDPKVLLAQAALETGWGRHLIQKQTGGSSHNLFNIKADSRWDGDRAQVGTVEFRDGVAQKEQAAFRVYDTYEQSFRDYAEFLQNSPRYQQALEQANDPYRYLNGLQEAGYATDPEYANKISRIFDGDVLAGLNGSSDTKES</sequence>
<dbReference type="InterPro" id="IPR051056">
    <property type="entry name" value="Glycosyl_Hydrolase_73"/>
</dbReference>
<dbReference type="NCBIfam" id="TIGR02541">
    <property type="entry name" value="flagell_FlgJ"/>
    <property type="match status" value="1"/>
</dbReference>
<dbReference type="Pfam" id="PF10135">
    <property type="entry name" value="Rod-binding"/>
    <property type="match status" value="1"/>
</dbReference>
<keyword evidence="10" id="KW-0961">Cell wall biogenesis/degradation</keyword>
<dbReference type="GO" id="GO:0042597">
    <property type="term" value="C:periplasmic space"/>
    <property type="evidence" value="ECO:0007669"/>
    <property type="project" value="UniProtKB-SubCell"/>
</dbReference>
<dbReference type="GO" id="GO:0004040">
    <property type="term" value="F:amidase activity"/>
    <property type="evidence" value="ECO:0007669"/>
    <property type="project" value="InterPro"/>
</dbReference>
<evidence type="ECO:0000256" key="7">
    <source>
        <dbReference type="ARBA" id="ARBA00022795"/>
    </source>
</evidence>
<name>A0A3P1SQ21_9GAMM</name>
<evidence type="ECO:0000256" key="11">
    <source>
        <dbReference type="ARBA" id="ARBA00030835"/>
    </source>
</evidence>
<feature type="domain" description="Mannosyl-glycoprotein endo-beta-N-acetylglucosamidase-like" evidence="12">
    <location>
        <begin position="211"/>
        <end position="371"/>
    </location>
</feature>
<keyword evidence="13" id="KW-0969">Cilium</keyword>
<dbReference type="Proteomes" id="UP000267535">
    <property type="component" value="Unassembled WGS sequence"/>
</dbReference>
<dbReference type="GO" id="GO:0044780">
    <property type="term" value="P:bacterial-type flagellum assembly"/>
    <property type="evidence" value="ECO:0007669"/>
    <property type="project" value="InterPro"/>
</dbReference>
<evidence type="ECO:0000259" key="12">
    <source>
        <dbReference type="SMART" id="SM00047"/>
    </source>
</evidence>
<accession>A0A3P1SQ21</accession>
<comment type="similarity">
    <text evidence="3">In the N-terminal section; belongs to the FlgJ family.</text>
</comment>